<accession>A0A133XV71</accession>
<evidence type="ECO:0000313" key="1">
    <source>
        <dbReference type="EMBL" id="KXB34840.1"/>
    </source>
</evidence>
<evidence type="ECO:0000313" key="2">
    <source>
        <dbReference type="Proteomes" id="UP000070675"/>
    </source>
</evidence>
<dbReference type="AlphaFoldDB" id="A0A133XV71"/>
<keyword evidence="2" id="KW-1185">Reference proteome</keyword>
<dbReference type="Proteomes" id="UP000070675">
    <property type="component" value="Unassembled WGS sequence"/>
</dbReference>
<reference evidence="2" key="1">
    <citation type="submission" date="2016-01" db="EMBL/GenBank/DDBJ databases">
        <authorList>
            <person name="Mitreva M."/>
            <person name="Pepin K.H."/>
            <person name="Mihindukulasuriya K.A."/>
            <person name="Fulton R."/>
            <person name="Fronick C."/>
            <person name="O'Laughlin M."/>
            <person name="Miner T."/>
            <person name="Herter B."/>
            <person name="Rosa B.A."/>
            <person name="Cordes M."/>
            <person name="Tomlinson C."/>
            <person name="Wollam A."/>
            <person name="Palsikar V.B."/>
            <person name="Mardis E.R."/>
            <person name="Wilson R.K."/>
        </authorList>
    </citation>
    <scope>NUCLEOTIDE SEQUENCE [LARGE SCALE GENOMIC DNA]</scope>
    <source>
        <strain evidence="2">DNF00019</strain>
    </source>
</reference>
<dbReference type="PATRIC" id="fig|1393034.3.peg.710"/>
<gene>
    <name evidence="1" type="ORF">HMPREF3192_00737</name>
</gene>
<name>A0A133XV71_9ACTN</name>
<comment type="caution">
    <text evidence="1">The sequence shown here is derived from an EMBL/GenBank/DDBJ whole genome shotgun (WGS) entry which is preliminary data.</text>
</comment>
<organism evidence="1 2">
    <name type="scientific">Atopobium deltae</name>
    <dbReference type="NCBI Taxonomy" id="1393034"/>
    <lineage>
        <taxon>Bacteria</taxon>
        <taxon>Bacillati</taxon>
        <taxon>Actinomycetota</taxon>
        <taxon>Coriobacteriia</taxon>
        <taxon>Coriobacteriales</taxon>
        <taxon>Atopobiaceae</taxon>
        <taxon>Atopobium</taxon>
    </lineage>
</organism>
<sequence length="49" mass="5547">MVEKIIGAGEKTNGQANYLLRCSKTLFDGMIFIARSKRYERPLNSNKPS</sequence>
<dbReference type="STRING" id="1393034.HMPREF3192_00737"/>
<dbReference type="EMBL" id="LSCR01000011">
    <property type="protein sequence ID" value="KXB34840.1"/>
    <property type="molecule type" value="Genomic_DNA"/>
</dbReference>
<protein>
    <submittedName>
        <fullName evidence="1">Uncharacterized protein</fullName>
    </submittedName>
</protein>
<proteinExistence type="predicted"/>